<proteinExistence type="predicted"/>
<sequence length="568" mass="61449">MATTYDFIVVGGGPAGSSIASSLARSAAKPRVLLIEAGGPNDDRSMRVDGKRWTTLQNPAMNWGYKTSPQEHCAGRELDYSRGRGLGGSSAINFSVFTVGARRDYDEWARLAGDGAFAWERMRRRLRSLESFDPRPPPGVPGKYAAARPEDHGDSGPLRTGYVGVQAEEDVVPMLELFERAGFPLNPDHNSGDPIGMALGINSSSRGLRSTATDLLAPAPENLTIVTDSPVQRVVLKGKRAVGVESNGKQYLASKEVILSAGALDDPKILMHSGIGPKAQLEKFGIPVVKDVPAIGQGLRDHAFVPLAYARASGDADRAAFYGDEAAMAAALAQWTASPGAGPWARFGCEMPIGWFKLPRLAASPEFLDLPGSERDFLSDPTVPHYELLTHFPLHWVTPNGFPASALNYSCLLVFLYNAQARGEVALRSADPDAPLRFDPRFLSTPFDRRAAVESLRDAYRIVRHEAFLKDNVATIAGPAGESDDELLEYWRQNIGSSWHMTGTVKMGRSGDDKEAAVDSDFRLFGFEGLRVADMSVVPLIASCHVQAVAYLTGLTCAEKLIAEYQLT</sequence>
<evidence type="ECO:0000313" key="2">
    <source>
        <dbReference type="Proteomes" id="UP001497700"/>
    </source>
</evidence>
<evidence type="ECO:0000313" key="1">
    <source>
        <dbReference type="EMBL" id="KAI4861837.1"/>
    </source>
</evidence>
<dbReference type="Proteomes" id="UP001497700">
    <property type="component" value="Unassembled WGS sequence"/>
</dbReference>
<accession>A0ACB9YRK8</accession>
<comment type="caution">
    <text evidence="1">The sequence shown here is derived from an EMBL/GenBank/DDBJ whole genome shotgun (WGS) entry which is preliminary data.</text>
</comment>
<dbReference type="EMBL" id="MU393540">
    <property type="protein sequence ID" value="KAI4861837.1"/>
    <property type="molecule type" value="Genomic_DNA"/>
</dbReference>
<name>A0ACB9YRK8_9PEZI</name>
<gene>
    <name evidence="1" type="ORF">F4820DRAFT_47492</name>
</gene>
<keyword evidence="2" id="KW-1185">Reference proteome</keyword>
<organism evidence="1 2">
    <name type="scientific">Hypoxylon rubiginosum</name>
    <dbReference type="NCBI Taxonomy" id="110542"/>
    <lineage>
        <taxon>Eukaryota</taxon>
        <taxon>Fungi</taxon>
        <taxon>Dikarya</taxon>
        <taxon>Ascomycota</taxon>
        <taxon>Pezizomycotina</taxon>
        <taxon>Sordariomycetes</taxon>
        <taxon>Xylariomycetidae</taxon>
        <taxon>Xylariales</taxon>
        <taxon>Hypoxylaceae</taxon>
        <taxon>Hypoxylon</taxon>
    </lineage>
</organism>
<protein>
    <submittedName>
        <fullName evidence="1">GMC oxidoreductase</fullName>
    </submittedName>
</protein>
<reference evidence="1 2" key="1">
    <citation type="journal article" date="2022" name="New Phytol.">
        <title>Ecological generalism drives hyperdiversity of secondary metabolite gene clusters in xylarialean endophytes.</title>
        <authorList>
            <person name="Franco M.E.E."/>
            <person name="Wisecaver J.H."/>
            <person name="Arnold A.E."/>
            <person name="Ju Y.M."/>
            <person name="Slot J.C."/>
            <person name="Ahrendt S."/>
            <person name="Moore L.P."/>
            <person name="Eastman K.E."/>
            <person name="Scott K."/>
            <person name="Konkel Z."/>
            <person name="Mondo S.J."/>
            <person name="Kuo A."/>
            <person name="Hayes R.D."/>
            <person name="Haridas S."/>
            <person name="Andreopoulos B."/>
            <person name="Riley R."/>
            <person name="LaButti K."/>
            <person name="Pangilinan J."/>
            <person name="Lipzen A."/>
            <person name="Amirebrahimi M."/>
            <person name="Yan J."/>
            <person name="Adam C."/>
            <person name="Keymanesh K."/>
            <person name="Ng V."/>
            <person name="Louie K."/>
            <person name="Northen T."/>
            <person name="Drula E."/>
            <person name="Henrissat B."/>
            <person name="Hsieh H.M."/>
            <person name="Youens-Clark K."/>
            <person name="Lutzoni F."/>
            <person name="Miadlikowska J."/>
            <person name="Eastwood D.C."/>
            <person name="Hamelin R.C."/>
            <person name="Grigoriev I.V."/>
            <person name="U'Ren J.M."/>
        </authorList>
    </citation>
    <scope>NUCLEOTIDE SEQUENCE [LARGE SCALE GENOMIC DNA]</scope>
    <source>
        <strain evidence="1 2">CBS 119005</strain>
    </source>
</reference>